<evidence type="ECO:0000256" key="1">
    <source>
        <dbReference type="SAM" id="Phobius"/>
    </source>
</evidence>
<dbReference type="VEuPathDB" id="FungiDB:BDEG_20695"/>
<dbReference type="InterPro" id="IPR033579">
    <property type="entry name" value="TMEM128"/>
</dbReference>
<dbReference type="PANTHER" id="PTHR31134:SF1">
    <property type="entry name" value="TRANSMEMBRANE PROTEIN 128"/>
    <property type="match status" value="1"/>
</dbReference>
<dbReference type="Proteomes" id="UP000077115">
    <property type="component" value="Unassembled WGS sequence"/>
</dbReference>
<proteinExistence type="predicted"/>
<dbReference type="PANTHER" id="PTHR31134">
    <property type="entry name" value="TRANSMEMBRANE PROTEIN 128"/>
    <property type="match status" value="1"/>
</dbReference>
<keyword evidence="1" id="KW-1133">Transmembrane helix</keyword>
<dbReference type="AlphaFoldDB" id="A0A177W9Y6"/>
<keyword evidence="1" id="KW-0472">Membrane</keyword>
<sequence length="130" mass="14766">MTTDSELKVRQGSVVKPQPGKAPTNFVTDGMIHTHFVNEPSIWFYLSLISALAFFSVFLYLELYLPRKQGRRVNYKQWESDAPRSIQFATLFGVSTTICTNALVWGSYGAMSPLLLFIWFMGLTTIISLF</sequence>
<feature type="transmembrane region" description="Helical" evidence="1">
    <location>
        <begin position="42"/>
        <end position="65"/>
    </location>
</feature>
<reference evidence="2 3" key="1">
    <citation type="submission" date="2006-10" db="EMBL/GenBank/DDBJ databases">
        <title>The Genome Sequence of Batrachochytrium dendrobatidis JEL423.</title>
        <authorList>
            <consortium name="The Broad Institute Genome Sequencing Platform"/>
            <person name="Birren B."/>
            <person name="Lander E."/>
            <person name="Galagan J."/>
            <person name="Cuomo C."/>
            <person name="Devon K."/>
            <person name="Jaffe D."/>
            <person name="Butler J."/>
            <person name="Alvarez P."/>
            <person name="Gnerre S."/>
            <person name="Grabherr M."/>
            <person name="Kleber M."/>
            <person name="Mauceli E."/>
            <person name="Brockman W."/>
            <person name="Young S."/>
            <person name="LaButti K."/>
            <person name="Sykes S."/>
            <person name="DeCaprio D."/>
            <person name="Crawford M."/>
            <person name="Koehrsen M."/>
            <person name="Engels R."/>
            <person name="Montgomery P."/>
            <person name="Pearson M."/>
            <person name="Howarth C."/>
            <person name="Larson L."/>
            <person name="White J."/>
            <person name="O'Leary S."/>
            <person name="Kodira C."/>
            <person name="Zeng Q."/>
            <person name="Yandava C."/>
            <person name="Alvarado L."/>
            <person name="Longcore J."/>
            <person name="James T."/>
        </authorList>
    </citation>
    <scope>NUCLEOTIDE SEQUENCE [LARGE SCALE GENOMIC DNA]</scope>
    <source>
        <strain evidence="2 3">JEL423</strain>
    </source>
</reference>
<dbReference type="OrthoDB" id="58903at2759"/>
<evidence type="ECO:0000313" key="2">
    <source>
        <dbReference type="EMBL" id="OAJ36532.1"/>
    </source>
</evidence>
<feature type="transmembrane region" description="Helical" evidence="1">
    <location>
        <begin position="110"/>
        <end position="129"/>
    </location>
</feature>
<gene>
    <name evidence="2" type="ORF">BDEG_20695</name>
</gene>
<evidence type="ECO:0000313" key="3">
    <source>
        <dbReference type="Proteomes" id="UP000077115"/>
    </source>
</evidence>
<dbReference type="EMBL" id="DS022300">
    <property type="protein sequence ID" value="OAJ36532.1"/>
    <property type="molecule type" value="Genomic_DNA"/>
</dbReference>
<accession>A0A177W9Y6</accession>
<evidence type="ECO:0008006" key="4">
    <source>
        <dbReference type="Google" id="ProtNLM"/>
    </source>
</evidence>
<name>A0A177W9Y6_BATDL</name>
<organism evidence="2 3">
    <name type="scientific">Batrachochytrium dendrobatidis (strain JEL423)</name>
    <dbReference type="NCBI Taxonomy" id="403673"/>
    <lineage>
        <taxon>Eukaryota</taxon>
        <taxon>Fungi</taxon>
        <taxon>Fungi incertae sedis</taxon>
        <taxon>Chytridiomycota</taxon>
        <taxon>Chytridiomycota incertae sedis</taxon>
        <taxon>Chytridiomycetes</taxon>
        <taxon>Rhizophydiales</taxon>
        <taxon>Rhizophydiales incertae sedis</taxon>
        <taxon>Batrachochytrium</taxon>
    </lineage>
</organism>
<protein>
    <recommendedName>
        <fullName evidence="4">Copper transporter</fullName>
    </recommendedName>
</protein>
<keyword evidence="1" id="KW-0812">Transmembrane</keyword>
<reference evidence="2 3" key="2">
    <citation type="submission" date="2016-05" db="EMBL/GenBank/DDBJ databases">
        <title>Lineage-specific infection strategies underlie the spectrum of fungal disease in amphibians.</title>
        <authorList>
            <person name="Cuomo C.A."/>
            <person name="Farrer R.A."/>
            <person name="James T."/>
            <person name="Longcore J."/>
            <person name="Birren B."/>
        </authorList>
    </citation>
    <scope>NUCLEOTIDE SEQUENCE [LARGE SCALE GENOMIC DNA]</scope>
    <source>
        <strain evidence="2 3">JEL423</strain>
    </source>
</reference>
<dbReference type="Pfam" id="PF20479">
    <property type="entry name" value="TMEM128"/>
    <property type="match status" value="1"/>
</dbReference>